<dbReference type="Pfam" id="PF13181">
    <property type="entry name" value="TPR_8"/>
    <property type="match status" value="1"/>
</dbReference>
<proteinExistence type="predicted"/>
<dbReference type="OrthoDB" id="421075at2759"/>
<dbReference type="RefSeq" id="XP_018279556.1">
    <property type="nucleotide sequence ID" value="XM_018421312.1"/>
</dbReference>
<feature type="repeat" description="TPR" evidence="3">
    <location>
        <begin position="1110"/>
        <end position="1143"/>
    </location>
</feature>
<evidence type="ECO:0000256" key="3">
    <source>
        <dbReference type="PROSITE-ProRule" id="PRU00339"/>
    </source>
</evidence>
<keyword evidence="6" id="KW-1185">Reference proteome</keyword>
<dbReference type="GeneID" id="28981915"/>
<evidence type="ECO:0000313" key="5">
    <source>
        <dbReference type="EMBL" id="KLT43065.1"/>
    </source>
</evidence>
<protein>
    <submittedName>
        <fullName evidence="5">Putative translation repressor</fullName>
    </submittedName>
</protein>
<dbReference type="InterPro" id="IPR019734">
    <property type="entry name" value="TPR_rpt"/>
</dbReference>
<organism evidence="5 6">
    <name type="scientific">Cutaneotrichosporon oleaginosum</name>
    <dbReference type="NCBI Taxonomy" id="879819"/>
    <lineage>
        <taxon>Eukaryota</taxon>
        <taxon>Fungi</taxon>
        <taxon>Dikarya</taxon>
        <taxon>Basidiomycota</taxon>
        <taxon>Agaricomycotina</taxon>
        <taxon>Tremellomycetes</taxon>
        <taxon>Trichosporonales</taxon>
        <taxon>Trichosporonaceae</taxon>
        <taxon>Cutaneotrichosporon</taxon>
    </lineage>
</organism>
<dbReference type="STRING" id="879819.A0A0J0XPL8"/>
<dbReference type="SUPFAM" id="SSF48452">
    <property type="entry name" value="TPR-like"/>
    <property type="match status" value="4"/>
</dbReference>
<keyword evidence="1" id="KW-0677">Repeat</keyword>
<evidence type="ECO:0000256" key="2">
    <source>
        <dbReference type="ARBA" id="ARBA00022803"/>
    </source>
</evidence>
<dbReference type="Proteomes" id="UP000053611">
    <property type="component" value="Unassembled WGS sequence"/>
</dbReference>
<gene>
    <name evidence="5" type="ORF">CC85DRAFT_273171</name>
</gene>
<dbReference type="SMART" id="SM00028">
    <property type="entry name" value="TPR"/>
    <property type="match status" value="12"/>
</dbReference>
<dbReference type="Pfam" id="PF13432">
    <property type="entry name" value="TPR_16"/>
    <property type="match status" value="3"/>
</dbReference>
<dbReference type="InterPro" id="IPR039226">
    <property type="entry name" value="Ski3/TTC37"/>
</dbReference>
<feature type="repeat" description="TPR" evidence="3">
    <location>
        <begin position="793"/>
        <end position="826"/>
    </location>
</feature>
<dbReference type="PANTHER" id="PTHR15704:SF7">
    <property type="entry name" value="SUPERKILLER COMPLEX PROTEIN 3"/>
    <property type="match status" value="1"/>
</dbReference>
<feature type="repeat" description="TPR" evidence="3">
    <location>
        <begin position="1269"/>
        <end position="1302"/>
    </location>
</feature>
<sequence>MSTKSALKSIRAKLQNQEPEGALHEATTLLKSIGEKDPEAPTVLAFRALALTHIERLDEAEKSYHAALRLAPGHALALPGLKKLYINNKRWDDLGRLLEIQVQAAYDAGDAEKASAAMQEVIEHRLTHGPKAMLYDALRLLLPSSPLVPLIQTAPVPQGSYVPLQPPKYPAAKDATAPEIPRPLPHVHHLAGSLALVLYLLLRVQAEIYTNTEAQVKAGRQRINAGTERDVRRRVDAEVLGGPLGAQMINLLRDVSSHPSVDEDMRRLVEVQEFKYWRRLVSVVTDGKDKKSAPKAPPNAPAKSGMMISAGLPPKPSATLAEDPNTPPLFRKPETPKITKAEACKRTGGLAEGFVLLEIGVPGAEDAWAWVIEGRDEPTIEYDHDLLMRYAKVFPNSAFTDFIDDYARLHQLPLPEPDEDQPAPAETGSPGSDKEKEKKSRYRRPNKGRKDRENARARRKARREAKRDGKLAENLTEEEREELTAAMTKTLDSLKTSIFAHRVMASVAMKDEDWVNAIAYAEKARKLVREVEIERGITLAKAMISLDEALGVALIPYYAPKHHPRASRLLNGVLKAQPVNYAARFGIGQILEAAGDWAGAQDEFQRLLDQGGDDKEMTGAKEEVGWCLVNQGKLVEGRDVLEEVVELRDTRKEQEGKDDEAFVRARAWWRLGRTEWMIGDAESRTQAEEWFMASLRADASFAPSYTALGICYAEGHSPPDTERALKCFQKAFELDATEADAARRLAFGYADEDEWAQVRAIAMRVMEGEGGVEGVAGGDAMNTSTGRFAPTNGWAWKALGSTEIYYKNYAKAIQAFQVALRADPEDASMWRMLGDAYVKSGRHMAGLKALQKALDIDPSMWMAHYHMGETYMQLGDYAGAIAAFEEVDAATNSAEVGVTAALAEATLALGRVSAAGGFRERSRSAFHAAIKYALRVLTSGRSHRAWAWKLIGDAMLKLAEREVDPKDIESTATIIHPVLEHLVADDDDRRSSVNGLGHASNLLQAAPGPHYAVKAAVFAFAYRAHLLKNEHSANSAHYDLGCALHTLATRDEELRTPATKAAILAVRLALERDPSDERLWNALGVICAAAGQQLAQHAFVVSLELYSKDPEVWTNLGFLYTRADDRELANQCFLKAQTLDPDYARAWFGQAILAQRDGQYHASAGLFAHSATLSAGSLLEADLALALGAFGPFLTPLARDTAPLHQAAFALARYVAAHPESAEAKHLQALVTERLGLTDQAVSALEQATKLLEDEFERSESAEVEAEYATALLNLARVRLAAGKYDSALSAFVDAAELAAASSEERVARQLAQARLGAALAHFWLGDLDASLESFQSSLDAAKNDDALTDEIAVLFARTLWSVGGEDAAEAAKNQLMESLEHERPSLKVIAALGAAALASSDADLLDAALSELADPSPERRAEDPQRTADAVLAAASLAKGDEEGAITSLEASAAASPWDPVPRNRLAAAYVAAGKCAPAVALLQRTGFGPVAEAAKADSMRGIALTLEGESGTESLQRAVMLRPWDKEAWEALAWAKRAEVELAE</sequence>
<dbReference type="EMBL" id="KQ087198">
    <property type="protein sequence ID" value="KLT43065.1"/>
    <property type="molecule type" value="Genomic_DNA"/>
</dbReference>
<dbReference type="Gene3D" id="1.25.40.10">
    <property type="entry name" value="Tetratricopeptide repeat domain"/>
    <property type="match status" value="6"/>
</dbReference>
<evidence type="ECO:0000256" key="4">
    <source>
        <dbReference type="SAM" id="MobiDB-lite"/>
    </source>
</evidence>
<accession>A0A0J0XPL8</accession>
<dbReference type="InterPro" id="IPR011990">
    <property type="entry name" value="TPR-like_helical_dom_sf"/>
</dbReference>
<dbReference type="PROSITE" id="PS50005">
    <property type="entry name" value="TPR"/>
    <property type="match status" value="4"/>
</dbReference>
<name>A0A0J0XPL8_9TREE</name>
<feature type="repeat" description="TPR" evidence="3">
    <location>
        <begin position="827"/>
        <end position="860"/>
    </location>
</feature>
<dbReference type="GO" id="GO:0055087">
    <property type="term" value="C:Ski complex"/>
    <property type="evidence" value="ECO:0007669"/>
    <property type="project" value="InterPro"/>
</dbReference>
<reference evidence="5 6" key="1">
    <citation type="submission" date="2015-03" db="EMBL/GenBank/DDBJ databases">
        <title>Genomics and transcriptomics of the oil-accumulating basidiomycete yeast T. oleaginosus allow insights into substrate utilization and the diverse evolutionary trajectories of mating systems in fungi.</title>
        <authorList>
            <consortium name="DOE Joint Genome Institute"/>
            <person name="Kourist R."/>
            <person name="Kracht O."/>
            <person name="Bracharz F."/>
            <person name="Lipzen A."/>
            <person name="Nolan M."/>
            <person name="Ohm R."/>
            <person name="Grigoriev I."/>
            <person name="Sun S."/>
            <person name="Heitman J."/>
            <person name="Bruck T."/>
            <person name="Nowrousian M."/>
        </authorList>
    </citation>
    <scope>NUCLEOTIDE SEQUENCE [LARGE SCALE GENOMIC DNA]</scope>
    <source>
        <strain evidence="5 6">IBC0246</strain>
    </source>
</reference>
<feature type="region of interest" description="Disordered" evidence="4">
    <location>
        <begin position="287"/>
        <end position="309"/>
    </location>
</feature>
<dbReference type="PANTHER" id="PTHR15704">
    <property type="entry name" value="SUPERKILLER 3 PROTEIN-RELATED"/>
    <property type="match status" value="1"/>
</dbReference>
<dbReference type="GO" id="GO:0006401">
    <property type="term" value="P:RNA catabolic process"/>
    <property type="evidence" value="ECO:0007669"/>
    <property type="project" value="InterPro"/>
</dbReference>
<evidence type="ECO:0000313" key="6">
    <source>
        <dbReference type="Proteomes" id="UP000053611"/>
    </source>
</evidence>
<evidence type="ECO:0000256" key="1">
    <source>
        <dbReference type="ARBA" id="ARBA00022737"/>
    </source>
</evidence>
<keyword evidence="2 3" id="KW-0802">TPR repeat</keyword>
<feature type="region of interest" description="Disordered" evidence="4">
    <location>
        <begin position="412"/>
        <end position="480"/>
    </location>
</feature>